<sequence>MHITNNHSLYLLFSPITSPLWPLNHHNVTIKSSLRHHHSQSEVPRDGCLSDPSRSFKRPDVAATGPRGGVVQDASRSRSRGQRAIRGLNEEEEGDSRGQPPTRQEGREEDELQCYRKWLEERHNIAAAGIGVGGAVTRVTSFIYFFQELTGGRRTLLLLLVLSVKQ</sequence>
<evidence type="ECO:0000313" key="3">
    <source>
        <dbReference type="Proteomes" id="UP001286313"/>
    </source>
</evidence>
<protein>
    <submittedName>
        <fullName evidence="2">Uncharacterized protein</fullName>
    </submittedName>
</protein>
<evidence type="ECO:0000313" key="2">
    <source>
        <dbReference type="EMBL" id="KAK3850374.1"/>
    </source>
</evidence>
<accession>A0AAE1BIK8</accession>
<dbReference type="Proteomes" id="UP001286313">
    <property type="component" value="Unassembled WGS sequence"/>
</dbReference>
<comment type="caution">
    <text evidence="2">The sequence shown here is derived from an EMBL/GenBank/DDBJ whole genome shotgun (WGS) entry which is preliminary data.</text>
</comment>
<gene>
    <name evidence="2" type="ORF">Pcinc_042921</name>
</gene>
<name>A0AAE1BIK8_PETCI</name>
<keyword evidence="3" id="KW-1185">Reference proteome</keyword>
<dbReference type="AlphaFoldDB" id="A0AAE1BIK8"/>
<proteinExistence type="predicted"/>
<evidence type="ECO:0000256" key="1">
    <source>
        <dbReference type="SAM" id="MobiDB-lite"/>
    </source>
</evidence>
<organism evidence="2 3">
    <name type="scientific">Petrolisthes cinctipes</name>
    <name type="common">Flat porcelain crab</name>
    <dbReference type="NCBI Taxonomy" id="88211"/>
    <lineage>
        <taxon>Eukaryota</taxon>
        <taxon>Metazoa</taxon>
        <taxon>Ecdysozoa</taxon>
        <taxon>Arthropoda</taxon>
        <taxon>Crustacea</taxon>
        <taxon>Multicrustacea</taxon>
        <taxon>Malacostraca</taxon>
        <taxon>Eumalacostraca</taxon>
        <taxon>Eucarida</taxon>
        <taxon>Decapoda</taxon>
        <taxon>Pleocyemata</taxon>
        <taxon>Anomura</taxon>
        <taxon>Galatheoidea</taxon>
        <taxon>Porcellanidae</taxon>
        <taxon>Petrolisthes</taxon>
    </lineage>
</organism>
<feature type="region of interest" description="Disordered" evidence="1">
    <location>
        <begin position="35"/>
        <end position="110"/>
    </location>
</feature>
<reference evidence="2" key="1">
    <citation type="submission" date="2023-10" db="EMBL/GenBank/DDBJ databases">
        <title>Genome assemblies of two species of porcelain crab, Petrolisthes cinctipes and Petrolisthes manimaculis (Anomura: Porcellanidae).</title>
        <authorList>
            <person name="Angst P."/>
        </authorList>
    </citation>
    <scope>NUCLEOTIDE SEQUENCE</scope>
    <source>
        <strain evidence="2">PB745_01</strain>
        <tissue evidence="2">Gill</tissue>
    </source>
</reference>
<dbReference type="EMBL" id="JAWQEG010008411">
    <property type="protein sequence ID" value="KAK3850374.1"/>
    <property type="molecule type" value="Genomic_DNA"/>
</dbReference>